<organism evidence="1 2">
    <name type="scientific">Rhizoclosmatium globosum</name>
    <dbReference type="NCBI Taxonomy" id="329046"/>
    <lineage>
        <taxon>Eukaryota</taxon>
        <taxon>Fungi</taxon>
        <taxon>Fungi incertae sedis</taxon>
        <taxon>Chytridiomycota</taxon>
        <taxon>Chytridiomycota incertae sedis</taxon>
        <taxon>Chytridiomycetes</taxon>
        <taxon>Chytridiales</taxon>
        <taxon>Chytriomycetaceae</taxon>
        <taxon>Rhizoclosmatium</taxon>
    </lineage>
</organism>
<dbReference type="Proteomes" id="UP000193642">
    <property type="component" value="Unassembled WGS sequence"/>
</dbReference>
<dbReference type="AlphaFoldDB" id="A0A1Y2CSJ3"/>
<dbReference type="OrthoDB" id="6968708at2759"/>
<keyword evidence="2" id="KW-1185">Reference proteome</keyword>
<sequence length="52" mass="5836">MPIQGSRNSRDSMGIIESLVNSRKVYASASESDMYFGTQTIDVSRYSHILVH</sequence>
<protein>
    <submittedName>
        <fullName evidence="1">Uncharacterized protein</fullName>
    </submittedName>
</protein>
<dbReference type="EMBL" id="MCGO01000008">
    <property type="protein sequence ID" value="ORY49866.1"/>
    <property type="molecule type" value="Genomic_DNA"/>
</dbReference>
<name>A0A1Y2CSJ3_9FUNG</name>
<proteinExistence type="predicted"/>
<comment type="caution">
    <text evidence="1">The sequence shown here is derived from an EMBL/GenBank/DDBJ whole genome shotgun (WGS) entry which is preliminary data.</text>
</comment>
<evidence type="ECO:0000313" key="2">
    <source>
        <dbReference type="Proteomes" id="UP000193642"/>
    </source>
</evidence>
<accession>A0A1Y2CSJ3</accession>
<gene>
    <name evidence="1" type="ORF">BCR33DRAFT_713472</name>
</gene>
<reference evidence="1 2" key="1">
    <citation type="submission" date="2016-07" db="EMBL/GenBank/DDBJ databases">
        <title>Pervasive Adenine N6-methylation of Active Genes in Fungi.</title>
        <authorList>
            <consortium name="DOE Joint Genome Institute"/>
            <person name="Mondo S.J."/>
            <person name="Dannebaum R.O."/>
            <person name="Kuo R.C."/>
            <person name="Labutti K."/>
            <person name="Haridas S."/>
            <person name="Kuo A."/>
            <person name="Salamov A."/>
            <person name="Ahrendt S.R."/>
            <person name="Lipzen A."/>
            <person name="Sullivan W."/>
            <person name="Andreopoulos W.B."/>
            <person name="Clum A."/>
            <person name="Lindquist E."/>
            <person name="Daum C."/>
            <person name="Ramamoorthy G.K."/>
            <person name="Gryganskyi A."/>
            <person name="Culley D."/>
            <person name="Magnuson J.K."/>
            <person name="James T.Y."/>
            <person name="O'Malley M.A."/>
            <person name="Stajich J.E."/>
            <person name="Spatafora J.W."/>
            <person name="Visel A."/>
            <person name="Grigoriev I.V."/>
        </authorList>
    </citation>
    <scope>NUCLEOTIDE SEQUENCE [LARGE SCALE GENOMIC DNA]</scope>
    <source>
        <strain evidence="1 2">JEL800</strain>
    </source>
</reference>
<evidence type="ECO:0000313" key="1">
    <source>
        <dbReference type="EMBL" id="ORY49866.1"/>
    </source>
</evidence>